<organism evidence="3 4">
    <name type="scientific">Setaria viridis</name>
    <name type="common">Green bristlegrass</name>
    <name type="synonym">Setaria italica subsp. viridis</name>
    <dbReference type="NCBI Taxonomy" id="4556"/>
    <lineage>
        <taxon>Eukaryota</taxon>
        <taxon>Viridiplantae</taxon>
        <taxon>Streptophyta</taxon>
        <taxon>Embryophyta</taxon>
        <taxon>Tracheophyta</taxon>
        <taxon>Spermatophyta</taxon>
        <taxon>Magnoliopsida</taxon>
        <taxon>Liliopsida</taxon>
        <taxon>Poales</taxon>
        <taxon>Poaceae</taxon>
        <taxon>PACMAD clade</taxon>
        <taxon>Panicoideae</taxon>
        <taxon>Panicodae</taxon>
        <taxon>Paniceae</taxon>
        <taxon>Cenchrinae</taxon>
        <taxon>Setaria</taxon>
    </lineage>
</organism>
<gene>
    <name evidence="3" type="ORF">SEVIR_5G269500v2</name>
</gene>
<evidence type="ECO:0000256" key="1">
    <source>
        <dbReference type="SAM" id="MobiDB-lite"/>
    </source>
</evidence>
<dbReference type="OMA" id="DHAKCTE"/>
<accession>A0A4U6UPM6</accession>
<evidence type="ECO:0000313" key="3">
    <source>
        <dbReference type="EMBL" id="TKW15989.1"/>
    </source>
</evidence>
<feature type="region of interest" description="Disordered" evidence="1">
    <location>
        <begin position="1"/>
        <end position="30"/>
    </location>
</feature>
<dbReference type="EMBL" id="CM016556">
    <property type="protein sequence ID" value="TKW15989.1"/>
    <property type="molecule type" value="Genomic_DNA"/>
</dbReference>
<feature type="region of interest" description="Disordered" evidence="1">
    <location>
        <begin position="443"/>
        <end position="476"/>
    </location>
</feature>
<dbReference type="Proteomes" id="UP000298652">
    <property type="component" value="Chromosome 5"/>
</dbReference>
<feature type="compositionally biased region" description="Low complexity" evidence="1">
    <location>
        <begin position="492"/>
        <end position="510"/>
    </location>
</feature>
<feature type="region of interest" description="Disordered" evidence="1">
    <location>
        <begin position="124"/>
        <end position="168"/>
    </location>
</feature>
<feature type="domain" description="DUF1421" evidence="2">
    <location>
        <begin position="652"/>
        <end position="689"/>
    </location>
</feature>
<feature type="region of interest" description="Disordered" evidence="1">
    <location>
        <begin position="492"/>
        <end position="550"/>
    </location>
</feature>
<feature type="region of interest" description="Disordered" evidence="1">
    <location>
        <begin position="572"/>
        <end position="595"/>
    </location>
</feature>
<dbReference type="Gramene" id="TKW15989">
    <property type="protein sequence ID" value="TKW15989"/>
    <property type="gene ID" value="SEVIR_5G269500v2"/>
</dbReference>
<feature type="compositionally biased region" description="Polar residues" evidence="1">
    <location>
        <begin position="518"/>
        <end position="531"/>
    </location>
</feature>
<dbReference type="AlphaFoldDB" id="A0A4U6UPM6"/>
<name>A0A4U6UPM6_SETVI</name>
<keyword evidence="4" id="KW-1185">Reference proteome</keyword>
<dbReference type="Pfam" id="PF07223">
    <property type="entry name" value="DUF1421"/>
    <property type="match status" value="1"/>
</dbReference>
<dbReference type="PANTHER" id="PTHR31805:SF5">
    <property type="entry name" value="OS01G0672800 PROTEIN"/>
    <property type="match status" value="1"/>
</dbReference>
<protein>
    <recommendedName>
        <fullName evidence="2">DUF1421 domain-containing protein</fullName>
    </recommendedName>
</protein>
<evidence type="ECO:0000313" key="4">
    <source>
        <dbReference type="Proteomes" id="UP000298652"/>
    </source>
</evidence>
<feature type="compositionally biased region" description="Low complexity" evidence="1">
    <location>
        <begin position="10"/>
        <end position="21"/>
    </location>
</feature>
<sequence length="700" mass="76753">MWTGLRRARASSARASHSPRSTTPAGAPPLDAPNLLGAAPIFIPPRASNSTGHSPTTALGSNAPLWLSTSALLAETFCFHFFFSFHPSHSQALTVSLTHPVYLAVFTLPFFFACTPTSLSPPLPPRFGFPTPPHPTPPHSTPLHQPSQNPSPRRPRMASPARPAAASVSGAFGLPPDARCSFDHPRHREDERANRTFVGVYAQPLLHQHHHQQLQQNQQQDGGFYPKDAVMAAVEECMRKQADALLHSLDGIGGRLSQLELYCYKLERSIGELRSDVMDYHGESTANFRCIDKNLRQVHKSVQILQDRQDLAETPNELSKLQIAHEAPSHKSEATGFSMLAPRESDHSTQVPKHEVALLPIHQVNGMQSPAVQVQSSNGFVLQHLVPVSLSAQHDQQQLNQAPVYYVQSQDHAKSTESKTAEPLVQVVQPLVQNPEARVAVELPQKSSHATELYPQPQNHRPQMPTQQVDSHAWHSQQHMVQQQQYIIQHVSRQMAQQQSSSPQSQSAPQVTPLYPSYCSQKPANANSEPISRSVAVQPPYSSPQQKHHEVAHSFYGQGNTILLPVADHNIQQQQPQSLQPHSQGPCPQPSQPSHCSVASYAVQGNGQTYSSTYKNPSNCPATVVAILPQPQATAPMAFHHLGPQAVHNHQFGNMVETASVVGYPRDQVEILPVVTAAQPAMVDKLNAGSNVTSPREWSA</sequence>
<feature type="compositionally biased region" description="Pro residues" evidence="1">
    <location>
        <begin position="124"/>
        <end position="140"/>
    </location>
</feature>
<feature type="compositionally biased region" description="Polar residues" evidence="1">
    <location>
        <begin position="445"/>
        <end position="470"/>
    </location>
</feature>
<proteinExistence type="predicted"/>
<dbReference type="PANTHER" id="PTHR31805">
    <property type="entry name" value="RECEPTOR-LIKE KINASE, PUTATIVE (DUF1421)-RELATED"/>
    <property type="match status" value="1"/>
</dbReference>
<dbReference type="InterPro" id="IPR010820">
    <property type="entry name" value="DUF1421"/>
</dbReference>
<reference evidence="3" key="1">
    <citation type="submission" date="2019-03" db="EMBL/GenBank/DDBJ databases">
        <title>WGS assembly of Setaria viridis.</title>
        <authorList>
            <person name="Huang P."/>
            <person name="Jenkins J."/>
            <person name="Grimwood J."/>
            <person name="Barry K."/>
            <person name="Healey A."/>
            <person name="Mamidi S."/>
            <person name="Sreedasyam A."/>
            <person name="Shu S."/>
            <person name="Feldman M."/>
            <person name="Wu J."/>
            <person name="Yu Y."/>
            <person name="Chen C."/>
            <person name="Johnson J."/>
            <person name="Rokhsar D."/>
            <person name="Baxter I."/>
            <person name="Schmutz J."/>
            <person name="Brutnell T."/>
            <person name="Kellogg E."/>
        </authorList>
    </citation>
    <scope>NUCLEOTIDE SEQUENCE [LARGE SCALE GENOMIC DNA]</scope>
</reference>
<feature type="compositionally biased region" description="Low complexity" evidence="1">
    <location>
        <begin position="141"/>
        <end position="168"/>
    </location>
</feature>
<evidence type="ECO:0000259" key="2">
    <source>
        <dbReference type="Pfam" id="PF07223"/>
    </source>
</evidence>